<dbReference type="AlphaFoldDB" id="A0A2T2XM30"/>
<accession>A0A2T2XM30</accession>
<sequence length="335" mass="37024">MNWQQPLATYVLRNQLQWREWHKWARALQTERETLSPIPDMGSVTASVVQFTVDPVTSPALWRDRVTQAFRQAKAQGAQIIVFGEDIALPLLGVLADRIPGSANQNSLASLAPWLRALANPVYVYWHRTMQVLAKHFAITTVAGSALKKTHSQLFNQSVIFDANGWVIAVQPKMHLLPLEHDLGLSPGADLNPQSFAPWPLVTVVCNDATYFETFRMAWHLGALLVAVPIADSEPLYSEAKARRGTWARVQETPVAGLVGASTGNLFGIKLTGKAAIYLPAALTKDDSGILAESNSPEGEEVITATIDLARLRKLQQEFAYQDLTAHWLNTLYSH</sequence>
<dbReference type="PANTHER" id="PTHR43674:SF13">
    <property type="entry name" value="CN HYDROLASE DOMAIN-CONTAINING PROTEIN"/>
    <property type="match status" value="1"/>
</dbReference>
<dbReference type="EMBL" id="PXYW01000001">
    <property type="protein sequence ID" value="PSR35537.1"/>
    <property type="molecule type" value="Genomic_DNA"/>
</dbReference>
<dbReference type="Proteomes" id="UP000242972">
    <property type="component" value="Unassembled WGS sequence"/>
</dbReference>
<comment type="caution">
    <text evidence="3">The sequence shown here is derived from an EMBL/GenBank/DDBJ whole genome shotgun (WGS) entry which is preliminary data.</text>
</comment>
<evidence type="ECO:0000313" key="3">
    <source>
        <dbReference type="EMBL" id="PSR35537.1"/>
    </source>
</evidence>
<proteinExistence type="predicted"/>
<evidence type="ECO:0000259" key="2">
    <source>
        <dbReference type="PROSITE" id="PS50263"/>
    </source>
</evidence>
<protein>
    <recommendedName>
        <fullName evidence="2">CN hydrolase domain-containing protein</fullName>
    </recommendedName>
</protein>
<organism evidence="3 4">
    <name type="scientific">Sulfobacillus benefaciens</name>
    <dbReference type="NCBI Taxonomy" id="453960"/>
    <lineage>
        <taxon>Bacteria</taxon>
        <taxon>Bacillati</taxon>
        <taxon>Bacillota</taxon>
        <taxon>Clostridia</taxon>
        <taxon>Eubacteriales</taxon>
        <taxon>Clostridiales Family XVII. Incertae Sedis</taxon>
        <taxon>Sulfobacillus</taxon>
    </lineage>
</organism>
<evidence type="ECO:0000313" key="4">
    <source>
        <dbReference type="Proteomes" id="UP000242972"/>
    </source>
</evidence>
<dbReference type="SUPFAM" id="SSF56317">
    <property type="entry name" value="Carbon-nitrogen hydrolase"/>
    <property type="match status" value="1"/>
</dbReference>
<dbReference type="InterPro" id="IPR036526">
    <property type="entry name" value="C-N_Hydrolase_sf"/>
</dbReference>
<gene>
    <name evidence="3" type="ORF">C7B46_00670</name>
</gene>
<dbReference type="Gene3D" id="3.60.110.10">
    <property type="entry name" value="Carbon-nitrogen hydrolase"/>
    <property type="match status" value="1"/>
</dbReference>
<dbReference type="InterPro" id="IPR003010">
    <property type="entry name" value="C-N_Hydrolase"/>
</dbReference>
<dbReference type="InterPro" id="IPR050345">
    <property type="entry name" value="Aliph_Amidase/BUP"/>
</dbReference>
<evidence type="ECO:0000256" key="1">
    <source>
        <dbReference type="ARBA" id="ARBA00022801"/>
    </source>
</evidence>
<keyword evidence="1" id="KW-0378">Hydrolase</keyword>
<dbReference type="Pfam" id="PF00795">
    <property type="entry name" value="CN_hydrolase"/>
    <property type="match status" value="1"/>
</dbReference>
<dbReference type="PROSITE" id="PS50263">
    <property type="entry name" value="CN_HYDROLASE"/>
    <property type="match status" value="1"/>
</dbReference>
<dbReference type="GO" id="GO:0016811">
    <property type="term" value="F:hydrolase activity, acting on carbon-nitrogen (but not peptide) bonds, in linear amides"/>
    <property type="evidence" value="ECO:0007669"/>
    <property type="project" value="TreeGrafter"/>
</dbReference>
<name>A0A2T2XM30_9FIRM</name>
<dbReference type="PANTHER" id="PTHR43674">
    <property type="entry name" value="NITRILASE C965.09-RELATED"/>
    <property type="match status" value="1"/>
</dbReference>
<reference evidence="3 4" key="1">
    <citation type="journal article" date="2014" name="BMC Genomics">
        <title>Comparison of environmental and isolate Sulfobacillus genomes reveals diverse carbon, sulfur, nitrogen, and hydrogen metabolisms.</title>
        <authorList>
            <person name="Justice N.B."/>
            <person name="Norman A."/>
            <person name="Brown C.T."/>
            <person name="Singh A."/>
            <person name="Thomas B.C."/>
            <person name="Banfield J.F."/>
        </authorList>
    </citation>
    <scope>NUCLEOTIDE SEQUENCE [LARGE SCALE GENOMIC DNA]</scope>
    <source>
        <strain evidence="3">AMDSBA4</strain>
    </source>
</reference>
<feature type="domain" description="CN hydrolase" evidence="2">
    <location>
        <begin position="44"/>
        <end position="309"/>
    </location>
</feature>